<dbReference type="InterPro" id="IPR036259">
    <property type="entry name" value="MFS_trans_sf"/>
</dbReference>
<dbReference type="OrthoDB" id="8904098at2759"/>
<proteinExistence type="predicted"/>
<keyword evidence="1" id="KW-0472">Membrane</keyword>
<protein>
    <submittedName>
        <fullName evidence="2">Uncharacterized protein</fullName>
    </submittedName>
</protein>
<dbReference type="Proteomes" id="UP000799444">
    <property type="component" value="Unassembled WGS sequence"/>
</dbReference>
<keyword evidence="1" id="KW-1133">Transmembrane helix</keyword>
<comment type="caution">
    <text evidence="2">The sequence shown here is derived from an EMBL/GenBank/DDBJ whole genome shotgun (WGS) entry which is preliminary data.</text>
</comment>
<keyword evidence="1" id="KW-0812">Transmembrane</keyword>
<dbReference type="AlphaFoldDB" id="A0A9P4QWP2"/>
<sequence>MGVVTGGFKSNILPFITEQYKDTKPLMGSLAMIYSEHFVAFWLTYTLSTICYLLCPAVLLYFKKTYKLSPPTDSVIGKASKLIRLAFKGRWSWNPSPL</sequence>
<name>A0A9P4QWP2_9PLEO</name>
<evidence type="ECO:0000313" key="3">
    <source>
        <dbReference type="Proteomes" id="UP000799444"/>
    </source>
</evidence>
<evidence type="ECO:0000256" key="1">
    <source>
        <dbReference type="SAM" id="Phobius"/>
    </source>
</evidence>
<dbReference type="EMBL" id="ML996173">
    <property type="protein sequence ID" value="KAF2732653.1"/>
    <property type="molecule type" value="Genomic_DNA"/>
</dbReference>
<gene>
    <name evidence="2" type="ORF">EJ04DRAFT_565763</name>
</gene>
<reference evidence="2" key="1">
    <citation type="journal article" date="2020" name="Stud. Mycol.">
        <title>101 Dothideomycetes genomes: a test case for predicting lifestyles and emergence of pathogens.</title>
        <authorList>
            <person name="Haridas S."/>
            <person name="Albert R."/>
            <person name="Binder M."/>
            <person name="Bloem J."/>
            <person name="Labutti K."/>
            <person name="Salamov A."/>
            <person name="Andreopoulos B."/>
            <person name="Baker S."/>
            <person name="Barry K."/>
            <person name="Bills G."/>
            <person name="Bluhm B."/>
            <person name="Cannon C."/>
            <person name="Castanera R."/>
            <person name="Culley D."/>
            <person name="Daum C."/>
            <person name="Ezra D."/>
            <person name="Gonzalez J."/>
            <person name="Henrissat B."/>
            <person name="Kuo A."/>
            <person name="Liang C."/>
            <person name="Lipzen A."/>
            <person name="Lutzoni F."/>
            <person name="Magnuson J."/>
            <person name="Mondo S."/>
            <person name="Nolan M."/>
            <person name="Ohm R."/>
            <person name="Pangilinan J."/>
            <person name="Park H.-J."/>
            <person name="Ramirez L."/>
            <person name="Alfaro M."/>
            <person name="Sun H."/>
            <person name="Tritt A."/>
            <person name="Yoshinaga Y."/>
            <person name="Zwiers L.-H."/>
            <person name="Turgeon B."/>
            <person name="Goodwin S."/>
            <person name="Spatafora J."/>
            <person name="Crous P."/>
            <person name="Grigoriev I."/>
        </authorList>
    </citation>
    <scope>NUCLEOTIDE SEQUENCE</scope>
    <source>
        <strain evidence="2">CBS 125425</strain>
    </source>
</reference>
<organism evidence="2 3">
    <name type="scientific">Polyplosphaeria fusca</name>
    <dbReference type="NCBI Taxonomy" id="682080"/>
    <lineage>
        <taxon>Eukaryota</taxon>
        <taxon>Fungi</taxon>
        <taxon>Dikarya</taxon>
        <taxon>Ascomycota</taxon>
        <taxon>Pezizomycotina</taxon>
        <taxon>Dothideomycetes</taxon>
        <taxon>Pleosporomycetidae</taxon>
        <taxon>Pleosporales</taxon>
        <taxon>Tetraplosphaeriaceae</taxon>
        <taxon>Polyplosphaeria</taxon>
    </lineage>
</organism>
<feature type="transmembrane region" description="Helical" evidence="1">
    <location>
        <begin position="39"/>
        <end position="62"/>
    </location>
</feature>
<accession>A0A9P4QWP2</accession>
<dbReference type="Gene3D" id="1.20.1250.20">
    <property type="entry name" value="MFS general substrate transporter like domains"/>
    <property type="match status" value="1"/>
</dbReference>
<evidence type="ECO:0000313" key="2">
    <source>
        <dbReference type="EMBL" id="KAF2732653.1"/>
    </source>
</evidence>
<keyword evidence="3" id="KW-1185">Reference proteome</keyword>